<dbReference type="AlphaFoldDB" id="A0A5B9MRX6"/>
<dbReference type="Proteomes" id="UP000321353">
    <property type="component" value="Chromosome"/>
</dbReference>
<dbReference type="RefSeq" id="WP_147871581.1">
    <property type="nucleotide sequence ID" value="NZ_CP036264.1"/>
</dbReference>
<sequence>MLESLDDRLRRFEINADVKLSPAADGLRGQVWLALTSSHLGKSTRLHAQVCRYISRAMIDARQAGRVVLVAAGSAIEPWAMRAADLFAVPMIRVAVNEPIDEHSADLGRALESQPRIEVRADDTLCRDTTVVALADRVDCVFCRPRGNVQRSLRTRLQRDHEPTIRIAIHDDRVDKKAQRTARALMDCGAVGWYCCPHGVTDPSPTDSAPIHSSRWALTRGEWLVHCTRSSQGPWPGQTDRQHRDALLLGGPASATAERTPLDSLERIIRMRRLVASAIASDRAWPVVCFSEQSLGRLLAERSYRSHLHRWDYEPYGVAIRKSAAIAAGFQPVIYGTAKDRRWIPPRDQFRFQAVGKTYDWTRECEWRIAGDVDLDRFDRRDVRVFVANQADVGRVAGRFAVSVVG</sequence>
<dbReference type="KEGG" id="smam:Mal15_67960"/>
<accession>A0A5B9MRX6</accession>
<evidence type="ECO:0000313" key="2">
    <source>
        <dbReference type="Proteomes" id="UP000321353"/>
    </source>
</evidence>
<gene>
    <name evidence="1" type="ORF">Mal15_67960</name>
</gene>
<protein>
    <submittedName>
        <fullName evidence="1">Uncharacterized protein</fullName>
    </submittedName>
</protein>
<evidence type="ECO:0000313" key="1">
    <source>
        <dbReference type="EMBL" id="QEG02675.1"/>
    </source>
</evidence>
<keyword evidence="2" id="KW-1185">Reference proteome</keyword>
<proteinExistence type="predicted"/>
<organism evidence="1 2">
    <name type="scientific">Stieleria maiorica</name>
    <dbReference type="NCBI Taxonomy" id="2795974"/>
    <lineage>
        <taxon>Bacteria</taxon>
        <taxon>Pseudomonadati</taxon>
        <taxon>Planctomycetota</taxon>
        <taxon>Planctomycetia</taxon>
        <taxon>Pirellulales</taxon>
        <taxon>Pirellulaceae</taxon>
        <taxon>Stieleria</taxon>
    </lineage>
</organism>
<name>A0A5B9MRX6_9BACT</name>
<reference evidence="1 2" key="1">
    <citation type="submission" date="2019-02" db="EMBL/GenBank/DDBJ databases">
        <title>Planctomycetal bacteria perform biofilm scaping via a novel small molecule.</title>
        <authorList>
            <person name="Jeske O."/>
            <person name="Boedeker C."/>
            <person name="Wiegand S."/>
            <person name="Breitling P."/>
            <person name="Kallscheuer N."/>
            <person name="Jogler M."/>
            <person name="Rohde M."/>
            <person name="Petersen J."/>
            <person name="Medema M.H."/>
            <person name="Surup F."/>
            <person name="Jogler C."/>
        </authorList>
    </citation>
    <scope>NUCLEOTIDE SEQUENCE [LARGE SCALE GENOMIC DNA]</scope>
    <source>
        <strain evidence="1 2">Mal15</strain>
    </source>
</reference>
<dbReference type="EMBL" id="CP036264">
    <property type="protein sequence ID" value="QEG02675.1"/>
    <property type="molecule type" value="Genomic_DNA"/>
</dbReference>